<feature type="transmembrane region" description="Helical" evidence="5">
    <location>
        <begin position="132"/>
        <end position="151"/>
    </location>
</feature>
<dbReference type="PROSITE" id="PS51012">
    <property type="entry name" value="ABC_TM2"/>
    <property type="match status" value="1"/>
</dbReference>
<gene>
    <name evidence="7" type="ordered locus">PH0821</name>
</gene>
<evidence type="ECO:0000256" key="2">
    <source>
        <dbReference type="ARBA" id="ARBA00022692"/>
    </source>
</evidence>
<dbReference type="STRING" id="70601.gene:9377771"/>
<dbReference type="InterPro" id="IPR013525">
    <property type="entry name" value="ABC2_TM"/>
</dbReference>
<evidence type="ECO:0000313" key="8">
    <source>
        <dbReference type="Proteomes" id="UP000000752"/>
    </source>
</evidence>
<dbReference type="InterPro" id="IPR051784">
    <property type="entry name" value="Nod_factor_ABC_transporter"/>
</dbReference>
<feature type="transmembrane region" description="Helical" evidence="5">
    <location>
        <begin position="218"/>
        <end position="239"/>
    </location>
</feature>
<organism evidence="7 8">
    <name type="scientific">Pyrococcus horikoshii (strain ATCC 700860 / DSM 12428 / JCM 9974 / NBRC 100139 / OT-3)</name>
    <dbReference type="NCBI Taxonomy" id="70601"/>
    <lineage>
        <taxon>Archaea</taxon>
        <taxon>Methanobacteriati</taxon>
        <taxon>Methanobacteriota</taxon>
        <taxon>Thermococci</taxon>
        <taxon>Thermococcales</taxon>
        <taxon>Thermococcaceae</taxon>
        <taxon>Pyrococcus</taxon>
    </lineage>
</organism>
<feature type="transmembrane region" description="Helical" evidence="5">
    <location>
        <begin position="52"/>
        <end position="77"/>
    </location>
</feature>
<dbReference type="AlphaFoldDB" id="O58551"/>
<dbReference type="eggNOG" id="arCOG01463">
    <property type="taxonomic scope" value="Archaea"/>
</dbReference>
<dbReference type="PIRSF" id="PIRSF006648">
    <property type="entry name" value="DrrB"/>
    <property type="match status" value="1"/>
</dbReference>
<dbReference type="KEGG" id="pho:PH0821"/>
<protein>
    <recommendedName>
        <fullName evidence="6">ABC transmembrane type-2 domain-containing protein</fullName>
    </recommendedName>
</protein>
<name>O58551_PYRHO</name>
<dbReference type="GO" id="GO:0140359">
    <property type="term" value="F:ABC-type transporter activity"/>
    <property type="evidence" value="ECO:0007669"/>
    <property type="project" value="InterPro"/>
</dbReference>
<evidence type="ECO:0000313" key="7">
    <source>
        <dbReference type="EMBL" id="BAA29914.1"/>
    </source>
</evidence>
<keyword evidence="4 5" id="KW-0472">Membrane</keyword>
<sequence>MVKMIEQLKRSFAVAKKDMLIFYLKGPVIIMGLIFPFFLFLAFFIGRNLEKAQLFTALISMTAFFTSTAVGPTIIPWECRGRTFERLITAPVSLTTVLLGDLQASFYFGTAITFIISTVAIFILSIRPNLQIFLVATILAILTFSAMTILMSSYPPTDVPADIMMLSSLVKFSLLFISGIFVPLKDLPKYARWISYASPLTYYVDALRNSLGDGCLPLWIDFGMLALFGILFFLSGVAIHKKVLERRFT</sequence>
<dbReference type="InterPro" id="IPR000412">
    <property type="entry name" value="ABC_2_transport"/>
</dbReference>
<evidence type="ECO:0000256" key="1">
    <source>
        <dbReference type="ARBA" id="ARBA00004141"/>
    </source>
</evidence>
<dbReference type="GO" id="GO:0043190">
    <property type="term" value="C:ATP-binding cassette (ABC) transporter complex"/>
    <property type="evidence" value="ECO:0007669"/>
    <property type="project" value="InterPro"/>
</dbReference>
<evidence type="ECO:0000256" key="5">
    <source>
        <dbReference type="SAM" id="Phobius"/>
    </source>
</evidence>
<evidence type="ECO:0000259" key="6">
    <source>
        <dbReference type="PROSITE" id="PS51012"/>
    </source>
</evidence>
<evidence type="ECO:0000256" key="3">
    <source>
        <dbReference type="ARBA" id="ARBA00022989"/>
    </source>
</evidence>
<dbReference type="PIR" id="H71131">
    <property type="entry name" value="H71131"/>
</dbReference>
<dbReference type="Pfam" id="PF01061">
    <property type="entry name" value="ABC2_membrane"/>
    <property type="match status" value="1"/>
</dbReference>
<comment type="subcellular location">
    <subcellularLocation>
        <location evidence="1">Membrane</location>
        <topology evidence="1">Multi-pass membrane protein</topology>
    </subcellularLocation>
</comment>
<dbReference type="Proteomes" id="UP000000752">
    <property type="component" value="Chromosome"/>
</dbReference>
<feature type="transmembrane region" description="Helical" evidence="5">
    <location>
        <begin position="163"/>
        <end position="184"/>
    </location>
</feature>
<keyword evidence="2 5" id="KW-0812">Transmembrane</keyword>
<accession>O58551</accession>
<reference evidence="7 8" key="1">
    <citation type="journal article" date="1998" name="DNA Res.">
        <title>Complete sequence and gene organization of the genome of a hyper-thermophilic archaebacterium, Pyrococcus horikoshii OT3.</title>
        <authorList>
            <person name="Kawarabayasi Y."/>
            <person name="Sawada M."/>
            <person name="Horikawa H."/>
            <person name="Haikawa Y."/>
            <person name="Hino Y."/>
            <person name="Yamamoto S."/>
            <person name="Sekine M."/>
            <person name="Baba S."/>
            <person name="Kosugi H."/>
            <person name="Hosoyama A."/>
            <person name="Nagai Y."/>
            <person name="Sakai M."/>
            <person name="Ogura K."/>
            <person name="Otuka R."/>
            <person name="Nakazawa H."/>
            <person name="Takamiya M."/>
            <person name="Ohfuku Y."/>
            <person name="Funahashi T."/>
            <person name="Tanaka T."/>
            <person name="Kudoh Y."/>
            <person name="Yamazaki J."/>
            <person name="Kushida N."/>
            <person name="Oguchi A."/>
            <person name="Aoki K."/>
            <person name="Nakamura Y."/>
            <person name="Robb T.F."/>
            <person name="Horikoshi K."/>
            <person name="Masuchi Y."/>
            <person name="Shizuya H."/>
            <person name="Kikuchi H."/>
        </authorList>
    </citation>
    <scope>NUCLEOTIDE SEQUENCE [LARGE SCALE GENOMIC DNA]</scope>
    <source>
        <strain evidence="8">ATCC 700860 / DSM 12428 / JCM 9974 / NBRC 100139 / OT-3</strain>
    </source>
</reference>
<dbReference type="DNASU" id="1443152"/>
<keyword evidence="8" id="KW-1185">Reference proteome</keyword>
<proteinExistence type="predicted"/>
<feature type="domain" description="ABC transmembrane type-2" evidence="6">
    <location>
        <begin position="18"/>
        <end position="243"/>
    </location>
</feature>
<feature type="transmembrane region" description="Helical" evidence="5">
    <location>
        <begin position="20"/>
        <end position="46"/>
    </location>
</feature>
<dbReference type="PANTHER" id="PTHR43229">
    <property type="entry name" value="NODULATION PROTEIN J"/>
    <property type="match status" value="1"/>
</dbReference>
<feature type="transmembrane region" description="Helical" evidence="5">
    <location>
        <begin position="106"/>
        <end position="126"/>
    </location>
</feature>
<evidence type="ECO:0000256" key="4">
    <source>
        <dbReference type="ARBA" id="ARBA00023136"/>
    </source>
</evidence>
<dbReference type="EMBL" id="BA000001">
    <property type="protein sequence ID" value="BAA29914.1"/>
    <property type="molecule type" value="Genomic_DNA"/>
</dbReference>
<dbReference type="InterPro" id="IPR047817">
    <property type="entry name" value="ABC2_TM_bact-type"/>
</dbReference>
<dbReference type="PANTHER" id="PTHR43229:SF2">
    <property type="entry name" value="NODULATION PROTEIN J"/>
    <property type="match status" value="1"/>
</dbReference>
<dbReference type="EnsemblBacteria" id="BAA29914">
    <property type="protein sequence ID" value="BAA29914"/>
    <property type="gene ID" value="BAA29914"/>
</dbReference>
<keyword evidence="3 5" id="KW-1133">Transmembrane helix</keyword>